<keyword evidence="3" id="KW-0808">Transferase</keyword>
<dbReference type="Proteomes" id="UP000463224">
    <property type="component" value="Unassembled WGS sequence"/>
</dbReference>
<dbReference type="GO" id="GO:0016740">
    <property type="term" value="F:transferase activity"/>
    <property type="evidence" value="ECO:0007669"/>
    <property type="project" value="UniProtKB-KW"/>
</dbReference>
<keyword evidence="4" id="KW-1185">Reference proteome</keyword>
<gene>
    <name evidence="3" type="ORF">GN330_08335</name>
</gene>
<dbReference type="InterPro" id="IPR016181">
    <property type="entry name" value="Acyl_CoA_acyltransferase"/>
</dbReference>
<feature type="region of interest" description="Disordered" evidence="1">
    <location>
        <begin position="63"/>
        <end position="88"/>
    </location>
</feature>
<sequence length="461" mass="51561">MPPSPTITTLARCGNPAICPRLRKLRRRTISRRAGPIAACLRHKPNGPRLQIFHVRDSNRINLAGSQSSRSTPNRVRRKPGRSNGGRRVSYHVVESTRKVDAISGRSRQPIVAQEDDFEFRGPDYAALFDCSNATAFQHPVWLDALYARLAPRRDAEKIVVTGRAPDTGALEFVLPLIRRKKAGIILLEATDLGVSDYAAPVCRRSFRADASLASKVRGVLPDFDIMRLRPVRSEHVAAWQFFLGGEARKQDFSAHASVLADSFSGWRDTALGASFKKTLDRKKKRFFKHDGATVRLLDARHDIQAAIAAIARLRAGRFEGDLIQSDFVREFYEDVAVEGAQLGLARTYTIELADSPIGYAFGLTHAGRFYYLLIGCDYDGHGRHSPGLILYDSMIEDWIANDGKIYDFTIGDEPFKKEFGTEETAIYEICENATWPGRLATAGLSARERLRRLWDGGRRT</sequence>
<organism evidence="3 4">
    <name type="scientific">Nitratireductor arenosus</name>
    <dbReference type="NCBI Taxonomy" id="2682096"/>
    <lineage>
        <taxon>Bacteria</taxon>
        <taxon>Pseudomonadati</taxon>
        <taxon>Pseudomonadota</taxon>
        <taxon>Alphaproteobacteria</taxon>
        <taxon>Hyphomicrobiales</taxon>
        <taxon>Phyllobacteriaceae</taxon>
        <taxon>Nitratireductor</taxon>
    </lineage>
</organism>
<dbReference type="Gene3D" id="3.40.630.30">
    <property type="match status" value="1"/>
</dbReference>
<feature type="compositionally biased region" description="Polar residues" evidence="1">
    <location>
        <begin position="63"/>
        <end position="74"/>
    </location>
</feature>
<name>A0A844QGV0_9HYPH</name>
<dbReference type="SUPFAM" id="SSF55729">
    <property type="entry name" value="Acyl-CoA N-acyltransferases (Nat)"/>
    <property type="match status" value="1"/>
</dbReference>
<accession>A0A844QGV0</accession>
<evidence type="ECO:0000313" key="3">
    <source>
        <dbReference type="EMBL" id="MVA97253.1"/>
    </source>
</evidence>
<reference evidence="3 4" key="1">
    <citation type="submission" date="2019-12" db="EMBL/GenBank/DDBJ databases">
        <title>Nitratireductor arenosus sp. nov., Isolated from sea sand, Jeju island, South Korea.</title>
        <authorList>
            <person name="Kim W."/>
        </authorList>
    </citation>
    <scope>NUCLEOTIDE SEQUENCE [LARGE SCALE GENOMIC DNA]</scope>
    <source>
        <strain evidence="3 4">CAU 1489</strain>
    </source>
</reference>
<dbReference type="EMBL" id="WPHG01000002">
    <property type="protein sequence ID" value="MVA97253.1"/>
    <property type="molecule type" value="Genomic_DNA"/>
</dbReference>
<feature type="domain" description="BioF2-like acetyltransferase" evidence="2">
    <location>
        <begin position="275"/>
        <end position="418"/>
    </location>
</feature>
<evidence type="ECO:0000313" key="4">
    <source>
        <dbReference type="Proteomes" id="UP000463224"/>
    </source>
</evidence>
<evidence type="ECO:0000256" key="1">
    <source>
        <dbReference type="SAM" id="MobiDB-lite"/>
    </source>
</evidence>
<comment type="caution">
    <text evidence="3">The sequence shown here is derived from an EMBL/GenBank/DDBJ whole genome shotgun (WGS) entry which is preliminary data.</text>
</comment>
<dbReference type="AlphaFoldDB" id="A0A844QGV0"/>
<dbReference type="InterPro" id="IPR038740">
    <property type="entry name" value="BioF2-like_GNAT_dom"/>
</dbReference>
<dbReference type="RefSeq" id="WP_156712229.1">
    <property type="nucleotide sequence ID" value="NZ_WPHG01000002.1"/>
</dbReference>
<protein>
    <submittedName>
        <fullName evidence="3">GNAT family N-acetyltransferase</fullName>
    </submittedName>
</protein>
<dbReference type="Pfam" id="PF13480">
    <property type="entry name" value="Acetyltransf_6"/>
    <property type="match status" value="1"/>
</dbReference>
<evidence type="ECO:0000259" key="2">
    <source>
        <dbReference type="Pfam" id="PF13480"/>
    </source>
</evidence>
<proteinExistence type="predicted"/>